<name>A0A8S3GMI0_9BILA</name>
<dbReference type="AlphaFoldDB" id="A0A8S3GMI0"/>
<gene>
    <name evidence="1" type="ORF">BYL167_LOCUS76164</name>
</gene>
<sequence>MLNVFLKVFDDIGVVLNNNYLSYFTAIDKELLEEVCKFLELFEEVINKLSQEERLTIYMVIPLRQLLINHCEPQFEDTAELKELKVFL</sequence>
<protein>
    <submittedName>
        <fullName evidence="1">Uncharacterized protein</fullName>
    </submittedName>
</protein>
<feature type="non-terminal residue" evidence="1">
    <location>
        <position position="88"/>
    </location>
</feature>
<dbReference type="EMBL" id="CAJOBH010274123">
    <property type="protein sequence ID" value="CAF5166774.1"/>
    <property type="molecule type" value="Genomic_DNA"/>
</dbReference>
<feature type="non-terminal residue" evidence="1">
    <location>
        <position position="1"/>
    </location>
</feature>
<dbReference type="Proteomes" id="UP000681967">
    <property type="component" value="Unassembled WGS sequence"/>
</dbReference>
<comment type="caution">
    <text evidence="1">The sequence shown here is derived from an EMBL/GenBank/DDBJ whole genome shotgun (WGS) entry which is preliminary data.</text>
</comment>
<evidence type="ECO:0000313" key="2">
    <source>
        <dbReference type="Proteomes" id="UP000681967"/>
    </source>
</evidence>
<evidence type="ECO:0000313" key="1">
    <source>
        <dbReference type="EMBL" id="CAF5166774.1"/>
    </source>
</evidence>
<accession>A0A8S3GMI0</accession>
<proteinExistence type="predicted"/>
<reference evidence="1" key="1">
    <citation type="submission" date="2021-02" db="EMBL/GenBank/DDBJ databases">
        <authorList>
            <person name="Nowell W R."/>
        </authorList>
    </citation>
    <scope>NUCLEOTIDE SEQUENCE</scope>
</reference>
<organism evidence="1 2">
    <name type="scientific">Rotaria magnacalcarata</name>
    <dbReference type="NCBI Taxonomy" id="392030"/>
    <lineage>
        <taxon>Eukaryota</taxon>
        <taxon>Metazoa</taxon>
        <taxon>Spiralia</taxon>
        <taxon>Gnathifera</taxon>
        <taxon>Rotifera</taxon>
        <taxon>Eurotatoria</taxon>
        <taxon>Bdelloidea</taxon>
        <taxon>Philodinida</taxon>
        <taxon>Philodinidae</taxon>
        <taxon>Rotaria</taxon>
    </lineage>
</organism>